<gene>
    <name evidence="3" type="ORF">UA74_19620</name>
</gene>
<reference evidence="4" key="1">
    <citation type="submission" date="2016-06" db="EMBL/GenBank/DDBJ databases">
        <title>Complete genome sequence of Actinoalloteichus fjordicus DSM 46855 (=ADI127-17), type strain of the new species Actinoalloteichus fjordicus.</title>
        <authorList>
            <person name="Ruckert C."/>
            <person name="Nouioui I."/>
            <person name="Willmese J."/>
            <person name="van Wezel G."/>
            <person name="Klenk H.-P."/>
            <person name="Kalinowski J."/>
            <person name="Zotchev S.B."/>
        </authorList>
    </citation>
    <scope>NUCLEOTIDE SEQUENCE [LARGE SCALE GENOMIC DNA]</scope>
    <source>
        <strain evidence="4">ADI127-7</strain>
    </source>
</reference>
<dbReference type="GO" id="GO:0004252">
    <property type="term" value="F:serine-type endopeptidase activity"/>
    <property type="evidence" value="ECO:0007669"/>
    <property type="project" value="TreeGrafter"/>
</dbReference>
<keyword evidence="4" id="KW-1185">Reference proteome</keyword>
<dbReference type="Proteomes" id="UP000185511">
    <property type="component" value="Chromosome"/>
</dbReference>
<dbReference type="PANTHER" id="PTHR42776">
    <property type="entry name" value="SERINE PEPTIDASE S9 FAMILY MEMBER"/>
    <property type="match status" value="1"/>
</dbReference>
<dbReference type="PANTHER" id="PTHR42776:SF27">
    <property type="entry name" value="DIPEPTIDYL PEPTIDASE FAMILY MEMBER 6"/>
    <property type="match status" value="1"/>
</dbReference>
<name>A0AAC9PSU7_9PSEU</name>
<dbReference type="InterPro" id="IPR029058">
    <property type="entry name" value="AB_hydrolase_fold"/>
</dbReference>
<evidence type="ECO:0000256" key="1">
    <source>
        <dbReference type="ARBA" id="ARBA00022801"/>
    </source>
</evidence>
<proteinExistence type="predicted"/>
<keyword evidence="3" id="KW-0645">Protease</keyword>
<dbReference type="Pfam" id="PF00326">
    <property type="entry name" value="Peptidase_S9"/>
    <property type="match status" value="1"/>
</dbReference>
<dbReference type="KEGG" id="acad:UA74_19620"/>
<dbReference type="GO" id="GO:0006508">
    <property type="term" value="P:proteolysis"/>
    <property type="evidence" value="ECO:0007669"/>
    <property type="project" value="InterPro"/>
</dbReference>
<feature type="domain" description="Peptidase S9 prolyl oligopeptidase catalytic" evidence="2">
    <location>
        <begin position="383"/>
        <end position="586"/>
    </location>
</feature>
<evidence type="ECO:0000259" key="2">
    <source>
        <dbReference type="Pfam" id="PF00326"/>
    </source>
</evidence>
<keyword evidence="1" id="KW-0378">Hydrolase</keyword>
<dbReference type="SUPFAM" id="SSF53474">
    <property type="entry name" value="alpha/beta-Hydrolases"/>
    <property type="match status" value="1"/>
</dbReference>
<evidence type="ECO:0000313" key="3">
    <source>
        <dbReference type="EMBL" id="APU15949.1"/>
    </source>
</evidence>
<dbReference type="EMBL" id="CP016076">
    <property type="protein sequence ID" value="APU15949.1"/>
    <property type="molecule type" value="Genomic_DNA"/>
</dbReference>
<dbReference type="AlphaFoldDB" id="A0AAC9PSU7"/>
<dbReference type="GO" id="GO:0004177">
    <property type="term" value="F:aminopeptidase activity"/>
    <property type="evidence" value="ECO:0007669"/>
    <property type="project" value="UniProtKB-KW"/>
</dbReference>
<sequence>MFIAGPRKTSKRTSVNTVGWARLSHRSSPVIGVPAFAAHDSGRAAQIREVDGRPQAVAWDVRSDRHRIVTAAPQGVDLCEIEPDGSHLWWFDAAERGVGRWLRQPFGGGRTTPAMSDVPEGRMYGIAFDHTGATSAVTIGNGEQSQCYLGVPGRQARLAIAATGFLGLVDMTPSGGTLAMAGRPDGPNAVCLRTPEALVQLPGERGRALWPLEFQPNPDVEPELLLAVESAAGYTVATWQPDTGVRRHDWLTFDTEITARWHGPRTVLVQQDRAGRSTVCTVDLDTRKICPVPTPEGTILDLTSSPDGRLHYLWSRTDLAPRLLVSDPDSPATVPEPAGRQREIWTGSIHSFLATPTGAGPWPTVFLVHGGPATHDRDCHDPRVRVFTEAGFAVVRTNYRGSTGYGPAWRRDFGHRVGLAQLDDLAAARAHVIELGVADPDRIGLAGYSWGAYLALLAMGVQPSEWAVAMAAFPVADYPAAHQGTTPALREVDEELFGGTPEEFPERYRAASPMTYVNQVRGSVLLVSSPTDEKCPAEQVERYATALRRRRVPHELVWVGGGHHSRDSADHASVMATMLRFATEVLTPRVPSLPEDSGDRSSP</sequence>
<organism evidence="3 4">
    <name type="scientific">Actinoalloteichus fjordicus</name>
    <dbReference type="NCBI Taxonomy" id="1612552"/>
    <lineage>
        <taxon>Bacteria</taxon>
        <taxon>Bacillati</taxon>
        <taxon>Actinomycetota</taxon>
        <taxon>Actinomycetes</taxon>
        <taxon>Pseudonocardiales</taxon>
        <taxon>Pseudonocardiaceae</taxon>
        <taxon>Actinoalloteichus</taxon>
    </lineage>
</organism>
<dbReference type="Gene3D" id="3.40.50.1820">
    <property type="entry name" value="alpha/beta hydrolase"/>
    <property type="match status" value="1"/>
</dbReference>
<accession>A0AAC9PSU7</accession>
<evidence type="ECO:0000313" key="4">
    <source>
        <dbReference type="Proteomes" id="UP000185511"/>
    </source>
</evidence>
<dbReference type="SUPFAM" id="SSF82171">
    <property type="entry name" value="DPP6 N-terminal domain-like"/>
    <property type="match status" value="1"/>
</dbReference>
<protein>
    <submittedName>
        <fullName evidence="3">Dipeptidyl aminopeptidase/acylaminoacyl peptidase</fullName>
    </submittedName>
</protein>
<dbReference type="InterPro" id="IPR001375">
    <property type="entry name" value="Peptidase_S9_cat"/>
</dbReference>
<keyword evidence="3" id="KW-0031">Aminopeptidase</keyword>